<dbReference type="Gene3D" id="3.40.50.720">
    <property type="entry name" value="NAD(P)-binding Rossmann-like Domain"/>
    <property type="match status" value="1"/>
</dbReference>
<dbReference type="InterPro" id="IPR045886">
    <property type="entry name" value="ThiF/MoeB/HesA"/>
</dbReference>
<evidence type="ECO:0000313" key="4">
    <source>
        <dbReference type="Proteomes" id="UP000015346"/>
    </source>
</evidence>
<dbReference type="GO" id="GO:0004792">
    <property type="term" value="F:thiosulfate-cyanide sulfurtransferase activity"/>
    <property type="evidence" value="ECO:0007669"/>
    <property type="project" value="TreeGrafter"/>
</dbReference>
<feature type="transmembrane region" description="Helical" evidence="1">
    <location>
        <begin position="41"/>
        <end position="57"/>
    </location>
</feature>
<dbReference type="Proteomes" id="UP000015346">
    <property type="component" value="Unassembled WGS sequence"/>
</dbReference>
<keyword evidence="1" id="KW-1133">Transmembrane helix</keyword>
<comment type="caution">
    <text evidence="3">The sequence shown here is derived from an EMBL/GenBank/DDBJ whole genome shotgun (WGS) entry which is preliminary data.</text>
</comment>
<keyword evidence="1" id="KW-0472">Membrane</keyword>
<dbReference type="Pfam" id="PF00899">
    <property type="entry name" value="ThiF"/>
    <property type="match status" value="1"/>
</dbReference>
<accession>S9QT94</accession>
<sequence>MGVARQARLLMIGLLLTAVLMLQVALPDGHPLREATGGEPGLWLLLLGLTATGWAYWQILRRIRARADAVQTPPPVRSGALGDEEISRYARHIALREIGGAGQRRLREAAVLVVGAGGLGAPALLYLAAAGVGRLGVIDPEEVETSNLQRQVIHRSEDIGRPKVQSAADAVAALNPPCARADLSAPPRTRHRRAAVRRL</sequence>
<dbReference type="HOGENOM" id="CLU_1371345_0_0_5"/>
<name>S9QT94_9RHOB</name>
<dbReference type="STRING" id="1123069.ruthe_02101"/>
<evidence type="ECO:0000313" key="3">
    <source>
        <dbReference type="EMBL" id="EPX84556.1"/>
    </source>
</evidence>
<organism evidence="3 4">
    <name type="scientific">Rubellimicrobium thermophilum DSM 16684</name>
    <dbReference type="NCBI Taxonomy" id="1123069"/>
    <lineage>
        <taxon>Bacteria</taxon>
        <taxon>Pseudomonadati</taxon>
        <taxon>Pseudomonadota</taxon>
        <taxon>Alphaproteobacteria</taxon>
        <taxon>Rhodobacterales</taxon>
        <taxon>Roseobacteraceae</taxon>
        <taxon>Rubellimicrobium</taxon>
    </lineage>
</organism>
<keyword evidence="1" id="KW-0812">Transmembrane</keyword>
<dbReference type="PANTHER" id="PTHR10953">
    <property type="entry name" value="UBIQUITIN-ACTIVATING ENZYME E1"/>
    <property type="match status" value="1"/>
</dbReference>
<dbReference type="SUPFAM" id="SSF69572">
    <property type="entry name" value="Activating enzymes of the ubiquitin-like proteins"/>
    <property type="match status" value="1"/>
</dbReference>
<dbReference type="GO" id="GO:0008146">
    <property type="term" value="F:sulfotransferase activity"/>
    <property type="evidence" value="ECO:0007669"/>
    <property type="project" value="TreeGrafter"/>
</dbReference>
<dbReference type="GO" id="GO:0016779">
    <property type="term" value="F:nucleotidyltransferase activity"/>
    <property type="evidence" value="ECO:0007669"/>
    <property type="project" value="TreeGrafter"/>
</dbReference>
<dbReference type="AlphaFoldDB" id="S9QT94"/>
<feature type="transmembrane region" description="Helical" evidence="1">
    <location>
        <begin position="109"/>
        <end position="129"/>
    </location>
</feature>
<dbReference type="GO" id="GO:0005829">
    <property type="term" value="C:cytosol"/>
    <property type="evidence" value="ECO:0007669"/>
    <property type="project" value="TreeGrafter"/>
</dbReference>
<dbReference type="GO" id="GO:0008641">
    <property type="term" value="F:ubiquitin-like modifier activating enzyme activity"/>
    <property type="evidence" value="ECO:0007669"/>
    <property type="project" value="InterPro"/>
</dbReference>
<evidence type="ECO:0000256" key="1">
    <source>
        <dbReference type="SAM" id="Phobius"/>
    </source>
</evidence>
<feature type="domain" description="THIF-type NAD/FAD binding fold" evidence="2">
    <location>
        <begin position="89"/>
        <end position="178"/>
    </location>
</feature>
<dbReference type="InterPro" id="IPR035985">
    <property type="entry name" value="Ubiquitin-activating_enz"/>
</dbReference>
<gene>
    <name evidence="3" type="ORF">ruthe_02101</name>
</gene>
<dbReference type="PANTHER" id="PTHR10953:SF102">
    <property type="entry name" value="ADENYLYLTRANSFERASE AND SULFURTRANSFERASE MOCS3"/>
    <property type="match status" value="1"/>
</dbReference>
<dbReference type="EMBL" id="AOLV01000021">
    <property type="protein sequence ID" value="EPX84556.1"/>
    <property type="molecule type" value="Genomic_DNA"/>
</dbReference>
<keyword evidence="4" id="KW-1185">Reference proteome</keyword>
<proteinExistence type="predicted"/>
<dbReference type="InterPro" id="IPR000594">
    <property type="entry name" value="ThiF_NAD_FAD-bd"/>
</dbReference>
<reference evidence="3 4" key="1">
    <citation type="journal article" date="2013" name="Stand. Genomic Sci.">
        <title>Genome sequence of the reddish-pigmented Rubellimicrobium thermophilum type strain (DSM 16684(T)), a member of the Roseobacter clade.</title>
        <authorList>
            <person name="Fiebig A."/>
            <person name="Riedel T."/>
            <person name="Gronow S."/>
            <person name="Petersen J."/>
            <person name="Klenk H.P."/>
            <person name="Goker M."/>
        </authorList>
    </citation>
    <scope>NUCLEOTIDE SEQUENCE [LARGE SCALE GENOMIC DNA]</scope>
    <source>
        <strain evidence="3 4">DSM 16684</strain>
    </source>
</reference>
<dbReference type="PATRIC" id="fig|1123069.3.peg.2075"/>
<protein>
    <submittedName>
        <fullName evidence="3">Dinucleotide-utilizing enzyme involved in molybdopterin and thiamine biosynthesis family 2</fullName>
    </submittedName>
</protein>
<evidence type="ECO:0000259" key="2">
    <source>
        <dbReference type="Pfam" id="PF00899"/>
    </source>
</evidence>